<name>A0ABV7ES31_9GAMM</name>
<dbReference type="InterPro" id="IPR003848">
    <property type="entry name" value="DUF218"/>
</dbReference>
<dbReference type="InterPro" id="IPR051599">
    <property type="entry name" value="Cell_Envelope_Assoc"/>
</dbReference>
<keyword evidence="3" id="KW-1185">Reference proteome</keyword>
<dbReference type="RefSeq" id="WP_380689564.1">
    <property type="nucleotide sequence ID" value="NZ_JBHRSS010000004.1"/>
</dbReference>
<dbReference type="CDD" id="cd06259">
    <property type="entry name" value="YdcF-like"/>
    <property type="match status" value="1"/>
</dbReference>
<accession>A0ABV7ES31</accession>
<protein>
    <submittedName>
        <fullName evidence="2">YdcF family protein</fullName>
    </submittedName>
</protein>
<gene>
    <name evidence="2" type="ORF">ACFOSU_11080</name>
</gene>
<dbReference type="Gene3D" id="3.40.50.620">
    <property type="entry name" value="HUPs"/>
    <property type="match status" value="1"/>
</dbReference>
<comment type="caution">
    <text evidence="2">The sequence shown here is derived from an EMBL/GenBank/DDBJ whole genome shotgun (WGS) entry which is preliminary data.</text>
</comment>
<organism evidence="2 3">
    <name type="scientific">Salinisphaera aquimarina</name>
    <dbReference type="NCBI Taxonomy" id="2094031"/>
    <lineage>
        <taxon>Bacteria</taxon>
        <taxon>Pseudomonadati</taxon>
        <taxon>Pseudomonadota</taxon>
        <taxon>Gammaproteobacteria</taxon>
        <taxon>Salinisphaerales</taxon>
        <taxon>Salinisphaeraceae</taxon>
        <taxon>Salinisphaera</taxon>
    </lineage>
</organism>
<dbReference type="PANTHER" id="PTHR30336:SF20">
    <property type="entry name" value="DUF218 DOMAIN-CONTAINING PROTEIN"/>
    <property type="match status" value="1"/>
</dbReference>
<evidence type="ECO:0000313" key="2">
    <source>
        <dbReference type="EMBL" id="MFC3104432.1"/>
    </source>
</evidence>
<evidence type="ECO:0000259" key="1">
    <source>
        <dbReference type="Pfam" id="PF02698"/>
    </source>
</evidence>
<evidence type="ECO:0000313" key="3">
    <source>
        <dbReference type="Proteomes" id="UP001595462"/>
    </source>
</evidence>
<reference evidence="3" key="1">
    <citation type="journal article" date="2019" name="Int. J. Syst. Evol. Microbiol.">
        <title>The Global Catalogue of Microorganisms (GCM) 10K type strain sequencing project: providing services to taxonomists for standard genome sequencing and annotation.</title>
        <authorList>
            <consortium name="The Broad Institute Genomics Platform"/>
            <consortium name="The Broad Institute Genome Sequencing Center for Infectious Disease"/>
            <person name="Wu L."/>
            <person name="Ma J."/>
        </authorList>
    </citation>
    <scope>NUCLEOTIDE SEQUENCE [LARGE SCALE GENOMIC DNA]</scope>
    <source>
        <strain evidence="3">KCTC 52640</strain>
    </source>
</reference>
<sequence length="189" mass="20396">MRFRPACLGLGLAALVVVMIVGAFGVLDYARIGRVPAPCDPGTRSSADVALVLGGGPHYRRTRRGVALFDAGRVRRLAVSGDARSARHMAAEAERSGVPAAAIATEARSLSTYDNFRYSCRLPALAAAKRIAIVTDQFHAYRAYLTAKRQCNGPVFCSAPVRSPTSAARRFSETLKLLGYQLLGRADWW</sequence>
<dbReference type="PANTHER" id="PTHR30336">
    <property type="entry name" value="INNER MEMBRANE PROTEIN, PROBABLE PERMEASE"/>
    <property type="match status" value="1"/>
</dbReference>
<feature type="domain" description="DUF218" evidence="1">
    <location>
        <begin position="48"/>
        <end position="163"/>
    </location>
</feature>
<dbReference type="InterPro" id="IPR014729">
    <property type="entry name" value="Rossmann-like_a/b/a_fold"/>
</dbReference>
<dbReference type="EMBL" id="JBHRSS010000004">
    <property type="protein sequence ID" value="MFC3104432.1"/>
    <property type="molecule type" value="Genomic_DNA"/>
</dbReference>
<proteinExistence type="predicted"/>
<dbReference type="Pfam" id="PF02698">
    <property type="entry name" value="DUF218"/>
    <property type="match status" value="1"/>
</dbReference>
<dbReference type="Proteomes" id="UP001595462">
    <property type="component" value="Unassembled WGS sequence"/>
</dbReference>